<sequence>MTFTQRRISPFNPTENTRTMGKGMRAAILFFVSIAVLIGLLGGRLFYLQLIEGDRNQQLAENNRIRLIAKPPERGRLFDRKGNILASSRLAHVVYLWPIAQSKEKWQPIINRLAKLIDVSAETITQKLEQEGYNSPNLVRVSTSISPKLVTMLSEHSLDLPGVKVEPEAVRYYPNGDIAAHLLGYTGELTAEELPKLREKGYRPGDVIGKAGVEYAFENQLRGEWGGQQVEVDAFGKVLRVLGQKPPKAGNAVKLTIDLDLEKAAEKLLGEQQGGIIAMDPNNGEILAMVSHPAFDPNLFSGKISEATWKRLQEKDHPFVNRVLQVYPPASTFKVVTMAAGLETGSFGINDLLPTYPYLDVGGFQFWDHNKAGFGTIGFSEAMAYSSNTFFGQVGMRVGEKKLAEWSHKFGYGEYSGIEIKEEESKGTVPDEEWKKRVIGEPWYVGNTLNMSIGQGDVQANLVQVSMMTSAVGNGGFKIKPHLLLEDNDAREWRQSLNISPTNLAALQQALKSVFDYGTAASLSSAEVSMAGKSGTAQDPPRPNHAWFTVYAPYEKPEIVVTVFAENAGGGGGSAIAAPLAVQTVEAYMKIKKMPNSPNNPPVPSVTTEL</sequence>
<evidence type="ECO:0000256" key="14">
    <source>
        <dbReference type="SAM" id="Phobius"/>
    </source>
</evidence>
<gene>
    <name evidence="17" type="primary">mrdA</name>
    <name evidence="17" type="ORF">H6F41_07215</name>
</gene>
<evidence type="ECO:0000256" key="4">
    <source>
        <dbReference type="ARBA" id="ARBA00022475"/>
    </source>
</evidence>
<comment type="subcellular location">
    <subcellularLocation>
        <location evidence="2">Cell membrane</location>
    </subcellularLocation>
    <subcellularLocation>
        <location evidence="1">Membrane</location>
        <topology evidence="1">Single-pass membrane protein</topology>
    </subcellularLocation>
</comment>
<feature type="domain" description="Penicillin-binding protein transpeptidase" evidence="15">
    <location>
        <begin position="274"/>
        <end position="583"/>
    </location>
</feature>
<evidence type="ECO:0000256" key="13">
    <source>
        <dbReference type="ARBA" id="ARBA00023316"/>
    </source>
</evidence>
<comment type="caution">
    <text evidence="17">The sequence shown here is derived from an EMBL/GenBank/DDBJ whole genome shotgun (WGS) entry which is preliminary data.</text>
</comment>
<evidence type="ECO:0000259" key="15">
    <source>
        <dbReference type="Pfam" id="PF00905"/>
    </source>
</evidence>
<keyword evidence="8 17" id="KW-0378">Hydrolase</keyword>
<dbReference type="GO" id="GO:0009002">
    <property type="term" value="F:serine-type D-Ala-D-Ala carboxypeptidase activity"/>
    <property type="evidence" value="ECO:0007669"/>
    <property type="project" value="UniProtKB-EC"/>
</dbReference>
<keyword evidence="6" id="KW-0645">Protease</keyword>
<comment type="similarity">
    <text evidence="3">Belongs to the transpeptidase family.</text>
</comment>
<organism evidence="17 18">
    <name type="scientific">Pseudanabaena mucicola FACHB-723</name>
    <dbReference type="NCBI Taxonomy" id="2692860"/>
    <lineage>
        <taxon>Bacteria</taxon>
        <taxon>Bacillati</taxon>
        <taxon>Cyanobacteriota</taxon>
        <taxon>Cyanophyceae</taxon>
        <taxon>Pseudanabaenales</taxon>
        <taxon>Pseudanabaenaceae</taxon>
        <taxon>Pseudanabaena</taxon>
    </lineage>
</organism>
<dbReference type="Pfam" id="PF00905">
    <property type="entry name" value="Transpeptidase"/>
    <property type="match status" value="1"/>
</dbReference>
<dbReference type="Gene3D" id="3.30.1390.30">
    <property type="entry name" value="Penicillin-binding protein 2a, domain 3"/>
    <property type="match status" value="1"/>
</dbReference>
<dbReference type="PANTHER" id="PTHR30627">
    <property type="entry name" value="PEPTIDOGLYCAN D,D-TRANSPEPTIDASE"/>
    <property type="match status" value="1"/>
</dbReference>
<dbReference type="SUPFAM" id="SSF56601">
    <property type="entry name" value="beta-lactamase/transpeptidase-like"/>
    <property type="match status" value="1"/>
</dbReference>
<dbReference type="EMBL" id="JACJQB010000010">
    <property type="protein sequence ID" value="MBD2187927.1"/>
    <property type="molecule type" value="Genomic_DNA"/>
</dbReference>
<evidence type="ECO:0000256" key="1">
    <source>
        <dbReference type="ARBA" id="ARBA00004167"/>
    </source>
</evidence>
<keyword evidence="13" id="KW-0961">Cell wall biogenesis/degradation</keyword>
<evidence type="ECO:0000256" key="3">
    <source>
        <dbReference type="ARBA" id="ARBA00007171"/>
    </source>
</evidence>
<dbReference type="PANTHER" id="PTHR30627:SF2">
    <property type="entry name" value="PEPTIDOGLYCAN D,D-TRANSPEPTIDASE MRDA"/>
    <property type="match status" value="1"/>
</dbReference>
<keyword evidence="18" id="KW-1185">Reference proteome</keyword>
<name>A0ABR7ZVT9_9CYAN</name>
<dbReference type="Gene3D" id="3.40.710.10">
    <property type="entry name" value="DD-peptidase/beta-lactamase superfamily"/>
    <property type="match status" value="1"/>
</dbReference>
<evidence type="ECO:0000256" key="11">
    <source>
        <dbReference type="ARBA" id="ARBA00022989"/>
    </source>
</evidence>
<feature type="transmembrane region" description="Helical" evidence="14">
    <location>
        <begin position="26"/>
        <end position="47"/>
    </location>
</feature>
<keyword evidence="7 14" id="KW-0812">Transmembrane</keyword>
<dbReference type="RefSeq" id="WP_190402794.1">
    <property type="nucleotide sequence ID" value="NZ_JACJQB010000010.1"/>
</dbReference>
<keyword evidence="5" id="KW-0997">Cell inner membrane</keyword>
<evidence type="ECO:0000256" key="10">
    <source>
        <dbReference type="ARBA" id="ARBA00022984"/>
    </source>
</evidence>
<dbReference type="SUPFAM" id="SSF56519">
    <property type="entry name" value="Penicillin binding protein dimerisation domain"/>
    <property type="match status" value="1"/>
</dbReference>
<evidence type="ECO:0000256" key="2">
    <source>
        <dbReference type="ARBA" id="ARBA00004236"/>
    </source>
</evidence>
<dbReference type="NCBIfam" id="TIGR03423">
    <property type="entry name" value="pbp2_mrdA"/>
    <property type="match status" value="1"/>
</dbReference>
<accession>A0ABR7ZVT9</accession>
<keyword evidence="4" id="KW-1003">Cell membrane</keyword>
<evidence type="ECO:0000256" key="8">
    <source>
        <dbReference type="ARBA" id="ARBA00022801"/>
    </source>
</evidence>
<evidence type="ECO:0000256" key="6">
    <source>
        <dbReference type="ARBA" id="ARBA00022670"/>
    </source>
</evidence>
<evidence type="ECO:0000313" key="17">
    <source>
        <dbReference type="EMBL" id="MBD2187927.1"/>
    </source>
</evidence>
<keyword evidence="17" id="KW-0121">Carboxypeptidase</keyword>
<proteinExistence type="inferred from homology"/>
<protein>
    <submittedName>
        <fullName evidence="17">Penicillin-binding protein 2</fullName>
        <ecNumber evidence="17">3.4.16.4</ecNumber>
    </submittedName>
</protein>
<dbReference type="InterPro" id="IPR005311">
    <property type="entry name" value="PBP_dimer"/>
</dbReference>
<dbReference type="EC" id="3.4.16.4" evidence="17"/>
<keyword evidence="12 14" id="KW-0472">Membrane</keyword>
<dbReference type="Gene3D" id="3.90.1310.10">
    <property type="entry name" value="Penicillin-binding protein 2a (Domain 2)"/>
    <property type="match status" value="1"/>
</dbReference>
<evidence type="ECO:0000256" key="7">
    <source>
        <dbReference type="ARBA" id="ARBA00022692"/>
    </source>
</evidence>
<keyword evidence="9" id="KW-0133">Cell shape</keyword>
<evidence type="ECO:0000259" key="16">
    <source>
        <dbReference type="Pfam" id="PF03717"/>
    </source>
</evidence>
<dbReference type="InterPro" id="IPR001460">
    <property type="entry name" value="PCN-bd_Tpept"/>
</dbReference>
<dbReference type="InterPro" id="IPR036138">
    <property type="entry name" value="PBP_dimer_sf"/>
</dbReference>
<dbReference type="InterPro" id="IPR050515">
    <property type="entry name" value="Beta-lactam/transpept"/>
</dbReference>
<dbReference type="InterPro" id="IPR012338">
    <property type="entry name" value="Beta-lactam/transpept-like"/>
</dbReference>
<feature type="domain" description="Penicillin-binding protein dimerisation" evidence="16">
    <location>
        <begin position="70"/>
        <end position="241"/>
    </location>
</feature>
<keyword evidence="10" id="KW-0573">Peptidoglycan synthesis</keyword>
<evidence type="ECO:0000256" key="5">
    <source>
        <dbReference type="ARBA" id="ARBA00022519"/>
    </source>
</evidence>
<evidence type="ECO:0000313" key="18">
    <source>
        <dbReference type="Proteomes" id="UP000642094"/>
    </source>
</evidence>
<dbReference type="InterPro" id="IPR017790">
    <property type="entry name" value="Penicillin-binding_protein_2"/>
</dbReference>
<keyword evidence="11 14" id="KW-1133">Transmembrane helix</keyword>
<reference evidence="17 18" key="1">
    <citation type="journal article" date="2020" name="ISME J.">
        <title>Comparative genomics reveals insights into cyanobacterial evolution and habitat adaptation.</title>
        <authorList>
            <person name="Chen M.Y."/>
            <person name="Teng W.K."/>
            <person name="Zhao L."/>
            <person name="Hu C.X."/>
            <person name="Zhou Y.K."/>
            <person name="Han B.P."/>
            <person name="Song L.R."/>
            <person name="Shu W.S."/>
        </authorList>
    </citation>
    <scope>NUCLEOTIDE SEQUENCE [LARGE SCALE GENOMIC DNA]</scope>
    <source>
        <strain evidence="17 18">FACHB-723</strain>
    </source>
</reference>
<dbReference type="Proteomes" id="UP000642094">
    <property type="component" value="Unassembled WGS sequence"/>
</dbReference>
<dbReference type="Pfam" id="PF03717">
    <property type="entry name" value="PBP_dimer"/>
    <property type="match status" value="1"/>
</dbReference>
<evidence type="ECO:0000256" key="12">
    <source>
        <dbReference type="ARBA" id="ARBA00023136"/>
    </source>
</evidence>
<evidence type="ECO:0000256" key="9">
    <source>
        <dbReference type="ARBA" id="ARBA00022960"/>
    </source>
</evidence>